<reference evidence="2" key="1">
    <citation type="journal article" date="2022" name="Mol. Ecol. Resour.">
        <title>The genomes of chicory, endive, great burdock and yacon provide insights into Asteraceae palaeo-polyploidization history and plant inulin production.</title>
        <authorList>
            <person name="Fan W."/>
            <person name="Wang S."/>
            <person name="Wang H."/>
            <person name="Wang A."/>
            <person name="Jiang F."/>
            <person name="Liu H."/>
            <person name="Zhao H."/>
            <person name="Xu D."/>
            <person name="Zhang Y."/>
        </authorList>
    </citation>
    <scope>NUCLEOTIDE SEQUENCE [LARGE SCALE GENOMIC DNA]</scope>
    <source>
        <strain evidence="2">cv. Niubang</strain>
    </source>
</reference>
<evidence type="ECO:0000313" key="2">
    <source>
        <dbReference type="Proteomes" id="UP001055879"/>
    </source>
</evidence>
<accession>A0ACB9FH45</accession>
<evidence type="ECO:0000313" key="1">
    <source>
        <dbReference type="EMBL" id="KAI3770021.1"/>
    </source>
</evidence>
<proteinExistence type="predicted"/>
<keyword evidence="2" id="KW-1185">Reference proteome</keyword>
<gene>
    <name evidence="1" type="ORF">L6452_01141</name>
</gene>
<dbReference type="Proteomes" id="UP001055879">
    <property type="component" value="Linkage Group LG01"/>
</dbReference>
<dbReference type="EMBL" id="CM042047">
    <property type="protein sequence ID" value="KAI3770021.1"/>
    <property type="molecule type" value="Genomic_DNA"/>
</dbReference>
<sequence length="570" mass="64321">MRSVSPSLPWKQKSPFSPAMEAPNQELKSNSFIFTFTFTFHGGHQNPSVHHPTQTDDLIKKDKEKKRGQRMKMKASEFRPTIGKDGGSGSLIPIYMGFLLLATTTTLIASQTIVKTLPGYPGPLPFKLETGYIGVGEDEVVQLFYYFVESEGNPDEDPLIIWLAGGPGCGTLRAFFYEIGPMQIKYGSYMDNVPALQLDPNSWTKVANVIYLDAPTLTGYSYTKTPEAIRSSDTSSAVQTAEFLRKFVKNHPRFLKNPMYVTGISYSGIVIPIITEELYKGNEEGLEPIVNIQGYIGGNPLTDKTGDINSRLEYSYRVALISQELYEATKNDCDGDYAEADSNNLLCKFRIDEVNKRVGDINIQQILDPDCDPTTNLVRSGNPMISGNRKSLRANPIKLLPTLSLHKDTFCRGDYYNYVTLWANDENVMKALNVRKGTVKEWLLCNLDMKYNYGKPSMPLYEFNVKSSVVYHEKLSKRNCRALIFSGDHDMMVPHVGTRNWINSLNLTITESNWDAWYSNGQDAGYKTTYSRDNYSLVFATVKGVGHTAPEFKPEECFQMVKRWFVNKPI</sequence>
<organism evidence="1 2">
    <name type="scientific">Arctium lappa</name>
    <name type="common">Greater burdock</name>
    <name type="synonym">Lappa major</name>
    <dbReference type="NCBI Taxonomy" id="4217"/>
    <lineage>
        <taxon>Eukaryota</taxon>
        <taxon>Viridiplantae</taxon>
        <taxon>Streptophyta</taxon>
        <taxon>Embryophyta</taxon>
        <taxon>Tracheophyta</taxon>
        <taxon>Spermatophyta</taxon>
        <taxon>Magnoliopsida</taxon>
        <taxon>eudicotyledons</taxon>
        <taxon>Gunneridae</taxon>
        <taxon>Pentapetalae</taxon>
        <taxon>asterids</taxon>
        <taxon>campanulids</taxon>
        <taxon>Asterales</taxon>
        <taxon>Asteraceae</taxon>
        <taxon>Carduoideae</taxon>
        <taxon>Cardueae</taxon>
        <taxon>Arctiinae</taxon>
        <taxon>Arctium</taxon>
    </lineage>
</organism>
<comment type="caution">
    <text evidence="1">The sequence shown here is derived from an EMBL/GenBank/DDBJ whole genome shotgun (WGS) entry which is preliminary data.</text>
</comment>
<reference evidence="1 2" key="2">
    <citation type="journal article" date="2022" name="Mol. Ecol. Resour.">
        <title>The genomes of chicory, endive, great burdock and yacon provide insights into Asteraceae paleo-polyploidization history and plant inulin production.</title>
        <authorList>
            <person name="Fan W."/>
            <person name="Wang S."/>
            <person name="Wang H."/>
            <person name="Wang A."/>
            <person name="Jiang F."/>
            <person name="Liu H."/>
            <person name="Zhao H."/>
            <person name="Xu D."/>
            <person name="Zhang Y."/>
        </authorList>
    </citation>
    <scope>NUCLEOTIDE SEQUENCE [LARGE SCALE GENOMIC DNA]</scope>
    <source>
        <strain evidence="2">cv. Niubang</strain>
    </source>
</reference>
<name>A0ACB9FH45_ARCLA</name>
<protein>
    <submittedName>
        <fullName evidence="1">Uncharacterized protein</fullName>
    </submittedName>
</protein>